<dbReference type="InterPro" id="IPR051212">
    <property type="entry name" value="Type-I_RE_S_subunit"/>
</dbReference>
<dbReference type="InterPro" id="IPR000055">
    <property type="entry name" value="Restrct_endonuc_typeI_TRD"/>
</dbReference>
<gene>
    <name evidence="5" type="ORF">WCN91_01150</name>
</gene>
<comment type="caution">
    <text evidence="5">The sequence shown here is derived from an EMBL/GenBank/DDBJ whole genome shotgun (WGS) entry which is preliminary data.</text>
</comment>
<keyword evidence="5" id="KW-0255">Endonuclease</keyword>
<dbReference type="GO" id="GO:0016787">
    <property type="term" value="F:hydrolase activity"/>
    <property type="evidence" value="ECO:0007669"/>
    <property type="project" value="UniProtKB-KW"/>
</dbReference>
<evidence type="ECO:0000313" key="5">
    <source>
        <dbReference type="EMBL" id="MEM0514057.1"/>
    </source>
</evidence>
<dbReference type="PANTHER" id="PTHR43140:SF1">
    <property type="entry name" value="TYPE I RESTRICTION ENZYME ECOKI SPECIFICITY SUBUNIT"/>
    <property type="match status" value="1"/>
</dbReference>
<dbReference type="Gene3D" id="1.10.287.1120">
    <property type="entry name" value="Bipartite methylase S protein"/>
    <property type="match status" value="1"/>
</dbReference>
<dbReference type="EC" id="3.1.21.-" evidence="5"/>
<keyword evidence="5" id="KW-0378">Hydrolase</keyword>
<dbReference type="EMBL" id="JBCGCU010000001">
    <property type="protein sequence ID" value="MEM0514057.1"/>
    <property type="molecule type" value="Genomic_DNA"/>
</dbReference>
<organism evidence="5 6">
    <name type="scientific">Pseudoalteromonas qingdaonensis</name>
    <dbReference type="NCBI Taxonomy" id="3131913"/>
    <lineage>
        <taxon>Bacteria</taxon>
        <taxon>Pseudomonadati</taxon>
        <taxon>Pseudomonadota</taxon>
        <taxon>Gammaproteobacteria</taxon>
        <taxon>Alteromonadales</taxon>
        <taxon>Pseudoalteromonadaceae</taxon>
        <taxon>Pseudoalteromonas</taxon>
    </lineage>
</organism>
<name>A0ABU9MUS4_9GAMM</name>
<dbReference type="Pfam" id="PF01420">
    <property type="entry name" value="Methylase_S"/>
    <property type="match status" value="1"/>
</dbReference>
<evidence type="ECO:0000313" key="6">
    <source>
        <dbReference type="Proteomes" id="UP001447008"/>
    </source>
</evidence>
<protein>
    <submittedName>
        <fullName evidence="5">Restriction endonuclease subunit S</fullName>
        <ecNumber evidence="5">3.1.21.-</ecNumber>
    </submittedName>
</protein>
<evidence type="ECO:0000256" key="3">
    <source>
        <dbReference type="ARBA" id="ARBA00023125"/>
    </source>
</evidence>
<dbReference type="Gene3D" id="3.90.220.20">
    <property type="entry name" value="DNA methylase specificity domains"/>
    <property type="match status" value="2"/>
</dbReference>
<dbReference type="Proteomes" id="UP001447008">
    <property type="component" value="Unassembled WGS sequence"/>
</dbReference>
<keyword evidence="6" id="KW-1185">Reference proteome</keyword>
<dbReference type="SUPFAM" id="SSF116734">
    <property type="entry name" value="DNA methylase specificity domain"/>
    <property type="match status" value="2"/>
</dbReference>
<dbReference type="GO" id="GO:0004519">
    <property type="term" value="F:endonuclease activity"/>
    <property type="evidence" value="ECO:0007669"/>
    <property type="project" value="UniProtKB-KW"/>
</dbReference>
<keyword evidence="5" id="KW-0540">Nuclease</keyword>
<dbReference type="RefSeq" id="WP_342675596.1">
    <property type="nucleotide sequence ID" value="NZ_JBCGCU010000001.1"/>
</dbReference>
<reference evidence="5 6" key="1">
    <citation type="submission" date="2024-03" db="EMBL/GenBank/DDBJ databases">
        <title>Pseudoalteromonas qingdaonensis sp. nov., isolated from the intestines of marine benthic organisms.</title>
        <authorList>
            <person name="Lin X."/>
            <person name="Fang S."/>
            <person name="Hu X."/>
        </authorList>
    </citation>
    <scope>NUCLEOTIDE SEQUENCE [LARGE SCALE GENOMIC DNA]</scope>
    <source>
        <strain evidence="5 6">YIC-827</strain>
    </source>
</reference>
<sequence>MAGLTPMEKYEAYKYSGEDWISDIPEHWEVRKLKHLFVEKKHTRNMELSCGSISFGKVVTKDDDKIPLLTKASYQEVLAGEFLINPLNLNYDLISLRIGLSDINVVVSAGYIVLKNRLNICKEYFKYLLHRYDVAYMKLLGSGVRQTINFNHIANSLLIEPPLAEQTAIANFLDKKTAQIDEAIAIKEKQIELLKERKQIIIQQAVTRGLNLNVPMKDSGVDWIGEIPEHWEVKKLKFLIDTLESGVSVNASEAEAANEMEVGVLKTSAVYRYEFDPDENKKVFEDEIKRVSCPVKAGSIIISRMNAPELVGASGFVKKNYNNLYLPDRLWQAIFNLKYKNYALLVSYIMVTKGFRGVIESIATGSSPSMKNISKGDLLNIEVPIMPYAESKALIDHIENKSQLIKDSIKHLIEQIEKLKEYKTTLINSAVTGKIKVPEVA</sequence>
<dbReference type="InterPro" id="IPR044946">
    <property type="entry name" value="Restrct_endonuc_typeI_TRD_sf"/>
</dbReference>
<dbReference type="PANTHER" id="PTHR43140">
    <property type="entry name" value="TYPE-1 RESTRICTION ENZYME ECOKI SPECIFICITY PROTEIN"/>
    <property type="match status" value="1"/>
</dbReference>
<accession>A0ABU9MUS4</accession>
<evidence type="ECO:0000256" key="2">
    <source>
        <dbReference type="ARBA" id="ARBA00022747"/>
    </source>
</evidence>
<keyword evidence="3" id="KW-0238">DNA-binding</keyword>
<proteinExistence type="inferred from homology"/>
<comment type="similarity">
    <text evidence="1">Belongs to the type-I restriction system S methylase family.</text>
</comment>
<keyword evidence="2" id="KW-0680">Restriction system</keyword>
<evidence type="ECO:0000259" key="4">
    <source>
        <dbReference type="Pfam" id="PF01420"/>
    </source>
</evidence>
<evidence type="ECO:0000256" key="1">
    <source>
        <dbReference type="ARBA" id="ARBA00010923"/>
    </source>
</evidence>
<feature type="domain" description="Type I restriction modification DNA specificity" evidence="4">
    <location>
        <begin position="100"/>
        <end position="191"/>
    </location>
</feature>